<feature type="signal peptide" evidence="7">
    <location>
        <begin position="1"/>
        <end position="28"/>
    </location>
</feature>
<keyword evidence="10" id="KW-1185">Reference proteome</keyword>
<dbReference type="CDD" id="cd06304">
    <property type="entry name" value="PBP1_BmpA_Med_PnrA-like"/>
    <property type="match status" value="1"/>
</dbReference>
<name>A0A2T1E2N5_9CYAN</name>
<dbReference type="PANTHER" id="PTHR34296">
    <property type="entry name" value="TRANSCRIPTIONAL ACTIVATOR PROTEIN MED"/>
    <property type="match status" value="1"/>
</dbReference>
<accession>A0A2T1E2N5</accession>
<evidence type="ECO:0000256" key="5">
    <source>
        <dbReference type="ARBA" id="ARBA00023136"/>
    </source>
</evidence>
<evidence type="ECO:0000256" key="3">
    <source>
        <dbReference type="ARBA" id="ARBA00022475"/>
    </source>
</evidence>
<dbReference type="OrthoDB" id="9769871at2"/>
<evidence type="ECO:0000256" key="2">
    <source>
        <dbReference type="ARBA" id="ARBA00008610"/>
    </source>
</evidence>
<dbReference type="GO" id="GO:0005886">
    <property type="term" value="C:plasma membrane"/>
    <property type="evidence" value="ECO:0007669"/>
    <property type="project" value="UniProtKB-SubCell"/>
</dbReference>
<dbReference type="Proteomes" id="UP000239576">
    <property type="component" value="Unassembled WGS sequence"/>
</dbReference>
<protein>
    <submittedName>
        <fullName evidence="9">BMP family ABC transporter substrate-binding protein</fullName>
    </submittedName>
</protein>
<dbReference type="SUPFAM" id="SSF53822">
    <property type="entry name" value="Periplasmic binding protein-like I"/>
    <property type="match status" value="1"/>
</dbReference>
<dbReference type="InterPro" id="IPR050957">
    <property type="entry name" value="BMP_lipoprotein"/>
</dbReference>
<reference evidence="10" key="1">
    <citation type="submission" date="2018-02" db="EMBL/GenBank/DDBJ databases">
        <authorList>
            <person name="Moore K."/>
            <person name="Momper L."/>
        </authorList>
    </citation>
    <scope>NUCLEOTIDE SEQUENCE [LARGE SCALE GENOMIC DNA]</scope>
    <source>
        <strain evidence="10">ULC18</strain>
    </source>
</reference>
<feature type="chain" id="PRO_5015473866" evidence="7">
    <location>
        <begin position="29"/>
        <end position="358"/>
    </location>
</feature>
<keyword evidence="6" id="KW-0449">Lipoprotein</keyword>
<keyword evidence="4 7" id="KW-0732">Signal</keyword>
<dbReference type="Pfam" id="PF02608">
    <property type="entry name" value="Bmp"/>
    <property type="match status" value="1"/>
</dbReference>
<evidence type="ECO:0000256" key="7">
    <source>
        <dbReference type="SAM" id="SignalP"/>
    </source>
</evidence>
<feature type="domain" description="ABC transporter substrate-binding protein PnrA-like" evidence="8">
    <location>
        <begin position="54"/>
        <end position="340"/>
    </location>
</feature>
<evidence type="ECO:0000256" key="1">
    <source>
        <dbReference type="ARBA" id="ARBA00004193"/>
    </source>
</evidence>
<sequence length="358" mass="37594">MTGKYDRRQFLVYGSAALGSSLLFNACANSPTTSSSPAPSAASPSAAPSASGFKAAMVLPGIITDKAWNQAGYTGLEEIKSKLGAETAYVEKVGQADQAEALSDFARRGFNLVYAHGGQFDAAAKQVAAQFPKTFFVVVNGAATGPNVASLRLDNLQISYLCGILAATVSKTGKLAYIAGQEFLATQEELRGYTLGAKSVKPTIKVSSTFTGDWNDAAKAKEAVDALVSAGADVVYPWLDNAAPTALKTAEEKGAYTIGNTVDQFDITPKSILTSAIKRIDLAIGKLADLSSKNELKGQLYSLGLEEPDILYLGKYGSAVPKALQDKVKTIEESILAKKITFESCSEGGKETRCVKGA</sequence>
<keyword evidence="5" id="KW-0472">Membrane</keyword>
<comment type="caution">
    <text evidence="9">The sequence shown here is derived from an EMBL/GenBank/DDBJ whole genome shotgun (WGS) entry which is preliminary data.</text>
</comment>
<evidence type="ECO:0000256" key="4">
    <source>
        <dbReference type="ARBA" id="ARBA00022729"/>
    </source>
</evidence>
<dbReference type="EMBL" id="PVWK01000098">
    <property type="protein sequence ID" value="PSB27003.1"/>
    <property type="molecule type" value="Genomic_DNA"/>
</dbReference>
<reference evidence="9 10" key="2">
    <citation type="submission" date="2018-03" db="EMBL/GenBank/DDBJ databases">
        <title>The ancient ancestry and fast evolution of plastids.</title>
        <authorList>
            <person name="Moore K.R."/>
            <person name="Magnabosco C."/>
            <person name="Momper L."/>
            <person name="Gold D.A."/>
            <person name="Bosak T."/>
            <person name="Fournier G.P."/>
        </authorList>
    </citation>
    <scope>NUCLEOTIDE SEQUENCE [LARGE SCALE GENOMIC DNA]</scope>
    <source>
        <strain evidence="9 10">ULC18</strain>
    </source>
</reference>
<comment type="subcellular location">
    <subcellularLocation>
        <location evidence="1">Cell membrane</location>
        <topology evidence="1">Lipid-anchor</topology>
    </subcellularLocation>
</comment>
<dbReference type="InterPro" id="IPR003760">
    <property type="entry name" value="PnrA-like"/>
</dbReference>
<evidence type="ECO:0000313" key="9">
    <source>
        <dbReference type="EMBL" id="PSB27003.1"/>
    </source>
</evidence>
<evidence type="ECO:0000256" key="6">
    <source>
        <dbReference type="ARBA" id="ARBA00023288"/>
    </source>
</evidence>
<organism evidence="9 10">
    <name type="scientific">Stenomitos frigidus ULC18</name>
    <dbReference type="NCBI Taxonomy" id="2107698"/>
    <lineage>
        <taxon>Bacteria</taxon>
        <taxon>Bacillati</taxon>
        <taxon>Cyanobacteriota</taxon>
        <taxon>Cyanophyceae</taxon>
        <taxon>Leptolyngbyales</taxon>
        <taxon>Leptolyngbyaceae</taxon>
        <taxon>Stenomitos</taxon>
    </lineage>
</organism>
<comment type="similarity">
    <text evidence="2">Belongs to the BMP lipoprotein family.</text>
</comment>
<dbReference type="Gene3D" id="3.40.50.2300">
    <property type="match status" value="2"/>
</dbReference>
<dbReference type="RefSeq" id="WP_106257622.1">
    <property type="nucleotide sequence ID" value="NZ_CAWNSW010000133.1"/>
</dbReference>
<dbReference type="AlphaFoldDB" id="A0A2T1E2N5"/>
<keyword evidence="3" id="KW-1003">Cell membrane</keyword>
<evidence type="ECO:0000313" key="10">
    <source>
        <dbReference type="Proteomes" id="UP000239576"/>
    </source>
</evidence>
<dbReference type="PANTHER" id="PTHR34296:SF2">
    <property type="entry name" value="ABC TRANSPORTER GUANOSINE-BINDING PROTEIN NUPN"/>
    <property type="match status" value="1"/>
</dbReference>
<dbReference type="InterPro" id="IPR028082">
    <property type="entry name" value="Peripla_BP_I"/>
</dbReference>
<proteinExistence type="inferred from homology"/>
<evidence type="ECO:0000259" key="8">
    <source>
        <dbReference type="Pfam" id="PF02608"/>
    </source>
</evidence>
<gene>
    <name evidence="9" type="ORF">C7B82_17760</name>
</gene>